<feature type="region of interest" description="Disordered" evidence="1">
    <location>
        <begin position="228"/>
        <end position="247"/>
    </location>
</feature>
<feature type="compositionally biased region" description="Low complexity" evidence="1">
    <location>
        <begin position="230"/>
        <end position="245"/>
    </location>
</feature>
<evidence type="ECO:0000256" key="1">
    <source>
        <dbReference type="SAM" id="MobiDB-lite"/>
    </source>
</evidence>
<comment type="caution">
    <text evidence="2">The sequence shown here is derived from an EMBL/GenBank/DDBJ whole genome shotgun (WGS) entry which is preliminary data.</text>
</comment>
<dbReference type="AlphaFoldDB" id="A0A9P7KKY6"/>
<sequence length="431" mass="48170">MKRSASLDHIPPEKRAKIQTDLSDLSLTLERDPNELLEHQSTSLSGYLSCSCVISWELQRKNRIIVQTVSPQCRFEVELVGQCIEFLPAIQPKPSDEFLLFLNGAQVVKLEEPAADCDLPVKLIYNEGITIKFFKRHKVPCSEVVDTWQLKQHARLLEDTWFNTPPLEVIDDISHNQDSITGPSAHHIATTSLLAPSHSSTTTSDSVTTVEIPERKVSKKQRRKMRKAMKNQSANSNSNLSSMLSKDIPSVPTTTSCLSEIASVHPILEPPADYTGISTINVSFKLADPIKTNVAHVESFTVNCFSDHEQLLPKPELGEILILRDVKILHVQKTHQCYIVYVTDYTANEKLAAVTGPWCPPALAGRVAMMEAWSGAVDFVANMSTGEYYWIKNVRMKELGDGALIGKLNDNNFQELKEGDDLNRNLHSLLE</sequence>
<reference evidence="2" key="1">
    <citation type="submission" date="2021-02" db="EMBL/GenBank/DDBJ databases">
        <authorList>
            <person name="Nieuwenhuis M."/>
            <person name="Van De Peppel L.J.J."/>
        </authorList>
    </citation>
    <scope>NUCLEOTIDE SEQUENCE</scope>
    <source>
        <strain evidence="2">D49</strain>
    </source>
</reference>
<proteinExistence type="predicted"/>
<gene>
    <name evidence="2" type="ORF">H0H81_007185</name>
</gene>
<keyword evidence="3" id="KW-1185">Reference proteome</keyword>
<dbReference type="OrthoDB" id="2186770at2759"/>
<name>A0A9P7KKY6_9AGAR</name>
<evidence type="ECO:0000313" key="3">
    <source>
        <dbReference type="Proteomes" id="UP000717328"/>
    </source>
</evidence>
<dbReference type="Proteomes" id="UP000717328">
    <property type="component" value="Unassembled WGS sequence"/>
</dbReference>
<reference evidence="2" key="2">
    <citation type="submission" date="2021-10" db="EMBL/GenBank/DDBJ databases">
        <title>Phylogenomics reveals ancestral predisposition of the termite-cultivated fungus Termitomyces towards a domesticated lifestyle.</title>
        <authorList>
            <person name="Auxier B."/>
            <person name="Grum-Grzhimaylo A."/>
            <person name="Cardenas M.E."/>
            <person name="Lodge J.D."/>
            <person name="Laessoe T."/>
            <person name="Pedersen O."/>
            <person name="Smith M.E."/>
            <person name="Kuyper T.W."/>
            <person name="Franco-Molano E.A."/>
            <person name="Baroni T.J."/>
            <person name="Aanen D.K."/>
        </authorList>
    </citation>
    <scope>NUCLEOTIDE SEQUENCE</scope>
    <source>
        <strain evidence="2">D49</strain>
    </source>
</reference>
<dbReference type="InterPro" id="IPR012340">
    <property type="entry name" value="NA-bd_OB-fold"/>
</dbReference>
<protein>
    <submittedName>
        <fullName evidence="2">Uncharacterized protein</fullName>
    </submittedName>
</protein>
<evidence type="ECO:0000313" key="2">
    <source>
        <dbReference type="EMBL" id="KAG5654133.1"/>
    </source>
</evidence>
<dbReference type="EMBL" id="JABCKI010000019">
    <property type="protein sequence ID" value="KAG5654133.1"/>
    <property type="molecule type" value="Genomic_DNA"/>
</dbReference>
<organism evidence="2 3">
    <name type="scientific">Sphagnurus paluster</name>
    <dbReference type="NCBI Taxonomy" id="117069"/>
    <lineage>
        <taxon>Eukaryota</taxon>
        <taxon>Fungi</taxon>
        <taxon>Dikarya</taxon>
        <taxon>Basidiomycota</taxon>
        <taxon>Agaricomycotina</taxon>
        <taxon>Agaricomycetes</taxon>
        <taxon>Agaricomycetidae</taxon>
        <taxon>Agaricales</taxon>
        <taxon>Tricholomatineae</taxon>
        <taxon>Lyophyllaceae</taxon>
        <taxon>Sphagnurus</taxon>
    </lineage>
</organism>
<dbReference type="Gene3D" id="2.40.50.140">
    <property type="entry name" value="Nucleic acid-binding proteins"/>
    <property type="match status" value="1"/>
</dbReference>
<accession>A0A9P7KKY6</accession>